<dbReference type="InterPro" id="IPR024752">
    <property type="entry name" value="Myb/SANT-like_dom"/>
</dbReference>
<evidence type="ECO:0000256" key="1">
    <source>
        <dbReference type="SAM" id="MobiDB-lite"/>
    </source>
</evidence>
<dbReference type="Pfam" id="PF12776">
    <property type="entry name" value="Myb_DNA-bind_3"/>
    <property type="match status" value="1"/>
</dbReference>
<dbReference type="Proteomes" id="UP000324705">
    <property type="component" value="Chromosome 1A"/>
</dbReference>
<dbReference type="EMBL" id="LT934111">
    <property type="protein sequence ID" value="VAH10445.1"/>
    <property type="molecule type" value="Genomic_DNA"/>
</dbReference>
<reference evidence="3 4" key="1">
    <citation type="submission" date="2017-09" db="EMBL/GenBank/DDBJ databases">
        <authorList>
            <consortium name="International Durum Wheat Genome Sequencing Consortium (IDWGSC)"/>
            <person name="Milanesi L."/>
        </authorList>
    </citation>
    <scope>NUCLEOTIDE SEQUENCE [LARGE SCALE GENOMIC DNA]</scope>
    <source>
        <strain evidence="4">cv. Svevo</strain>
    </source>
</reference>
<feature type="domain" description="Myb/SANT-like" evidence="2">
    <location>
        <begin position="14"/>
        <end position="109"/>
    </location>
</feature>
<keyword evidence="4" id="KW-1185">Reference proteome</keyword>
<gene>
    <name evidence="3" type="ORF">TRITD_1Av1G209630</name>
</gene>
<dbReference type="AlphaFoldDB" id="A0A9R0QFS9"/>
<proteinExistence type="predicted"/>
<dbReference type="PANTHER" id="PTHR46929">
    <property type="entry name" value="EXPRESSED PROTEIN"/>
    <property type="match status" value="1"/>
</dbReference>
<protein>
    <recommendedName>
        <fullName evidence="2">Myb/SANT-like domain-containing protein</fullName>
    </recommendedName>
</protein>
<evidence type="ECO:0000259" key="2">
    <source>
        <dbReference type="Pfam" id="PF12776"/>
    </source>
</evidence>
<dbReference type="OMA" id="MDSNDVW"/>
<evidence type="ECO:0000313" key="3">
    <source>
        <dbReference type="EMBL" id="VAH10445.1"/>
    </source>
</evidence>
<dbReference type="Gramene" id="TRITD1Av1G209630.1">
    <property type="protein sequence ID" value="TRITD1Av1G209630.1"/>
    <property type="gene ID" value="TRITD1Av1G209630"/>
</dbReference>
<accession>A0A9R0QFS9</accession>
<dbReference type="PANTHER" id="PTHR46929:SF15">
    <property type="entry name" value="MYB_SANT-LIKE DOMAIN-CONTAINING PROTEIN"/>
    <property type="match status" value="1"/>
</dbReference>
<organism evidence="3 4">
    <name type="scientific">Triticum turgidum subsp. durum</name>
    <name type="common">Durum wheat</name>
    <name type="synonym">Triticum durum</name>
    <dbReference type="NCBI Taxonomy" id="4567"/>
    <lineage>
        <taxon>Eukaryota</taxon>
        <taxon>Viridiplantae</taxon>
        <taxon>Streptophyta</taxon>
        <taxon>Embryophyta</taxon>
        <taxon>Tracheophyta</taxon>
        <taxon>Spermatophyta</taxon>
        <taxon>Magnoliopsida</taxon>
        <taxon>Liliopsida</taxon>
        <taxon>Poales</taxon>
        <taxon>Poaceae</taxon>
        <taxon>BOP clade</taxon>
        <taxon>Pooideae</taxon>
        <taxon>Triticodae</taxon>
        <taxon>Triticeae</taxon>
        <taxon>Triticinae</taxon>
        <taxon>Triticum</taxon>
    </lineage>
</organism>
<sequence length="172" mass="19639">MAEEAGTRRRNYCTWDDEMDAALLEVLVEHHNKGDHAQNGWKPHVYTHAIRNVKDKCNKDITKDNISGRMRTLDHHYEVVSKILSQSGFGWGWTNNRLSMDSNDVWDKYVEANKASKEIKSYKTKVIKNWESICIVYSKDHANGEGAKTGAEIAAEPLEEPIEVSPELAPKR</sequence>
<evidence type="ECO:0000313" key="4">
    <source>
        <dbReference type="Proteomes" id="UP000324705"/>
    </source>
</evidence>
<name>A0A9R0QFS9_TRITD</name>
<feature type="region of interest" description="Disordered" evidence="1">
    <location>
        <begin position="153"/>
        <end position="172"/>
    </location>
</feature>